<dbReference type="Proteomes" id="UP000639772">
    <property type="component" value="Unassembled WGS sequence"/>
</dbReference>
<keyword evidence="3 7" id="KW-0853">WD repeat</keyword>
<name>A0A835PQD5_VANPL</name>
<comment type="caution">
    <text evidence="9">The sequence shown here is derived from an EMBL/GenBank/DDBJ whole genome shotgun (WGS) entry which is preliminary data.</text>
</comment>
<reference evidence="9 10" key="1">
    <citation type="journal article" date="2020" name="Nat. Food">
        <title>A phased Vanilla planifolia genome enables genetic improvement of flavour and production.</title>
        <authorList>
            <person name="Hasing T."/>
            <person name="Tang H."/>
            <person name="Brym M."/>
            <person name="Khazi F."/>
            <person name="Huang T."/>
            <person name="Chambers A.H."/>
        </authorList>
    </citation>
    <scope>NUCLEOTIDE SEQUENCE [LARGE SCALE GENOMIC DNA]</scope>
    <source>
        <tissue evidence="9">Leaf</tissue>
    </source>
</reference>
<dbReference type="GO" id="GO:0000466">
    <property type="term" value="P:maturation of 5.8S rRNA from tricistronic rRNA transcript (SSU-rRNA, 5.8S rRNA, LSU-rRNA)"/>
    <property type="evidence" value="ECO:0007669"/>
    <property type="project" value="UniProtKB-UniRule"/>
</dbReference>
<dbReference type="InterPro" id="IPR019775">
    <property type="entry name" value="WD40_repeat_CS"/>
</dbReference>
<comment type="similarity">
    <text evidence="6">Belongs to the WD repeat WDR12/YTM1 family.</text>
</comment>
<dbReference type="InterPro" id="IPR028599">
    <property type="entry name" value="WDR12/Ytm1"/>
</dbReference>
<evidence type="ECO:0000256" key="2">
    <source>
        <dbReference type="ARBA" id="ARBA00022552"/>
    </source>
</evidence>
<evidence type="ECO:0000259" key="8">
    <source>
        <dbReference type="Pfam" id="PF08154"/>
    </source>
</evidence>
<dbReference type="GO" id="GO:0005730">
    <property type="term" value="C:nucleolus"/>
    <property type="evidence" value="ECO:0007669"/>
    <property type="project" value="UniProtKB-SubCell"/>
</dbReference>
<dbReference type="PANTHER" id="PTHR19855">
    <property type="entry name" value="WD40 REPEAT PROTEIN 12, 37"/>
    <property type="match status" value="1"/>
</dbReference>
<dbReference type="InterPro" id="IPR020472">
    <property type="entry name" value="WD40_PAC1"/>
</dbReference>
<evidence type="ECO:0000256" key="4">
    <source>
        <dbReference type="ARBA" id="ARBA00022737"/>
    </source>
</evidence>
<proteinExistence type="inferred from homology"/>
<sequence length="436" mass="47928">MEENWISGESSRRVRVCFVTKLQAPFDLPESSIAVPANLGRMGLSEIVNGLLRNRYTNFQPTPFDFLIDGELVRMPLEQFLLAKGISAENRLNVEYIKAAAPQKQGDPLLHDDWVSAVNGSDPRFVLTGCYDNLARIWKDGSLCSHILQGHSGAITSTSIFHRKGSPLENEICIATGSKDKTLRLWLFDAVEPDNTSGSIGAFKVLKGHTSSVQSVAAIPSGDMVCSGSWDAFIKLWKVESEGGDSVSVKKRKLVAEVDESQLEGEAVAELVGHTQSVTSIVWPEFQTIYSASWDHSIRCWDVTTEKTTWNMVCGKALNCLDIGGEGSALIAAGGSDPVLRVWDPRKPGNLAPIFQFSSHSSWISACKWHKRSIYHLLSASYDGKVMLWDLRTAWPLAKIDSHNDKVLCADWWKEDSIISGGADSKLFISSGISIP</sequence>
<evidence type="ECO:0000256" key="6">
    <source>
        <dbReference type="HAMAP-Rule" id="MF_03029"/>
    </source>
</evidence>
<keyword evidence="1 6" id="KW-0690">Ribosome biogenesis</keyword>
<accession>A0A835PQD5</accession>
<keyword evidence="5 6" id="KW-0539">Nucleus</keyword>
<gene>
    <name evidence="9" type="ORF">HPP92_025576</name>
</gene>
<dbReference type="InterPro" id="IPR001680">
    <property type="entry name" value="WD40_rpt"/>
</dbReference>
<dbReference type="GO" id="GO:0043021">
    <property type="term" value="F:ribonucleoprotein complex binding"/>
    <property type="evidence" value="ECO:0007669"/>
    <property type="project" value="UniProtKB-UniRule"/>
</dbReference>
<evidence type="ECO:0000313" key="9">
    <source>
        <dbReference type="EMBL" id="KAG0454272.1"/>
    </source>
</evidence>
<dbReference type="PRINTS" id="PR00320">
    <property type="entry name" value="GPROTEINBRPT"/>
</dbReference>
<dbReference type="PROSITE" id="PS50294">
    <property type="entry name" value="WD_REPEATS_REGION"/>
    <property type="match status" value="3"/>
</dbReference>
<dbReference type="HAMAP" id="MF_03029">
    <property type="entry name" value="WDR12"/>
    <property type="match status" value="1"/>
</dbReference>
<dbReference type="EMBL" id="JADCNM010000014">
    <property type="protein sequence ID" value="KAG0454272.1"/>
    <property type="molecule type" value="Genomic_DNA"/>
</dbReference>
<dbReference type="GO" id="GO:0005654">
    <property type="term" value="C:nucleoplasm"/>
    <property type="evidence" value="ECO:0007669"/>
    <property type="project" value="UniProtKB-SubCell"/>
</dbReference>
<dbReference type="GO" id="GO:0030687">
    <property type="term" value="C:preribosome, large subunit precursor"/>
    <property type="evidence" value="ECO:0007669"/>
    <property type="project" value="UniProtKB-UniRule"/>
</dbReference>
<dbReference type="Pfam" id="PF08154">
    <property type="entry name" value="NLE"/>
    <property type="match status" value="1"/>
</dbReference>
<evidence type="ECO:0000256" key="1">
    <source>
        <dbReference type="ARBA" id="ARBA00022517"/>
    </source>
</evidence>
<dbReference type="FunFam" id="2.130.10.10:FF:000399">
    <property type="entry name" value="Ribosome biogenesis protein WDR12 homolog"/>
    <property type="match status" value="1"/>
</dbReference>
<dbReference type="InterPro" id="IPR012972">
    <property type="entry name" value="NLE"/>
</dbReference>
<feature type="domain" description="NLE" evidence="8">
    <location>
        <begin position="14"/>
        <end position="81"/>
    </location>
</feature>
<protein>
    <recommendedName>
        <fullName evidence="6">Ribosome biogenesis protein WDR12 homolog</fullName>
    </recommendedName>
</protein>
<dbReference type="Pfam" id="PF00400">
    <property type="entry name" value="WD40"/>
    <property type="match status" value="5"/>
</dbReference>
<feature type="repeat" description="WD" evidence="7">
    <location>
        <begin position="357"/>
        <end position="393"/>
    </location>
</feature>
<dbReference type="InterPro" id="IPR036322">
    <property type="entry name" value="WD40_repeat_dom_sf"/>
</dbReference>
<dbReference type="SMART" id="SM00320">
    <property type="entry name" value="WD40"/>
    <property type="match status" value="7"/>
</dbReference>
<dbReference type="Gene3D" id="2.130.10.10">
    <property type="entry name" value="YVTN repeat-like/Quinoprotein amine dehydrogenase"/>
    <property type="match status" value="1"/>
</dbReference>
<dbReference type="PANTHER" id="PTHR19855:SF11">
    <property type="entry name" value="RIBOSOME BIOGENESIS PROTEIN WDR12"/>
    <property type="match status" value="1"/>
</dbReference>
<dbReference type="PROSITE" id="PS00678">
    <property type="entry name" value="WD_REPEATS_1"/>
    <property type="match status" value="1"/>
</dbReference>
<dbReference type="CDD" id="cd00200">
    <property type="entry name" value="WD40"/>
    <property type="match status" value="1"/>
</dbReference>
<feature type="repeat" description="WD" evidence="7">
    <location>
        <begin position="206"/>
        <end position="241"/>
    </location>
</feature>
<evidence type="ECO:0000256" key="5">
    <source>
        <dbReference type="ARBA" id="ARBA00023242"/>
    </source>
</evidence>
<organism evidence="9 10">
    <name type="scientific">Vanilla planifolia</name>
    <name type="common">Vanilla</name>
    <dbReference type="NCBI Taxonomy" id="51239"/>
    <lineage>
        <taxon>Eukaryota</taxon>
        <taxon>Viridiplantae</taxon>
        <taxon>Streptophyta</taxon>
        <taxon>Embryophyta</taxon>
        <taxon>Tracheophyta</taxon>
        <taxon>Spermatophyta</taxon>
        <taxon>Magnoliopsida</taxon>
        <taxon>Liliopsida</taxon>
        <taxon>Asparagales</taxon>
        <taxon>Orchidaceae</taxon>
        <taxon>Vanilloideae</taxon>
        <taxon>Vanilleae</taxon>
        <taxon>Vanilla</taxon>
    </lineage>
</organism>
<comment type="subcellular location">
    <subcellularLocation>
        <location evidence="6">Nucleus</location>
        <location evidence="6">Nucleolus</location>
    </subcellularLocation>
    <subcellularLocation>
        <location evidence="6">Nucleus</location>
        <location evidence="6">Nucleoplasm</location>
    </subcellularLocation>
</comment>
<dbReference type="GO" id="GO:0000463">
    <property type="term" value="P:maturation of LSU-rRNA from tricistronic rRNA transcript (SSU-rRNA, 5.8S rRNA, LSU-rRNA)"/>
    <property type="evidence" value="ECO:0007669"/>
    <property type="project" value="UniProtKB-UniRule"/>
</dbReference>
<evidence type="ECO:0000256" key="7">
    <source>
        <dbReference type="PROSITE-ProRule" id="PRU00221"/>
    </source>
</evidence>
<keyword evidence="2 6" id="KW-0698">rRNA processing</keyword>
<evidence type="ECO:0000313" key="10">
    <source>
        <dbReference type="Proteomes" id="UP000639772"/>
    </source>
</evidence>
<feature type="repeat" description="WD" evidence="7">
    <location>
        <begin position="271"/>
        <end position="311"/>
    </location>
</feature>
<dbReference type="SUPFAM" id="SSF50978">
    <property type="entry name" value="WD40 repeat-like"/>
    <property type="match status" value="1"/>
</dbReference>
<dbReference type="PROSITE" id="PS50082">
    <property type="entry name" value="WD_REPEATS_2"/>
    <property type="match status" value="3"/>
</dbReference>
<keyword evidence="4" id="KW-0677">Repeat</keyword>
<evidence type="ECO:0000256" key="3">
    <source>
        <dbReference type="ARBA" id="ARBA00022574"/>
    </source>
</evidence>
<dbReference type="AlphaFoldDB" id="A0A835PQD5"/>
<comment type="function">
    <text evidence="6">Required for maturation of ribosomal RNAs and formation of the large ribosomal subunit.</text>
</comment>
<dbReference type="InterPro" id="IPR015943">
    <property type="entry name" value="WD40/YVTN_repeat-like_dom_sf"/>
</dbReference>
<dbReference type="OrthoDB" id="10251381at2759"/>